<evidence type="ECO:0000313" key="3">
    <source>
        <dbReference type="Proteomes" id="UP001063350"/>
    </source>
</evidence>
<evidence type="ECO:0000313" key="2">
    <source>
        <dbReference type="EMBL" id="BCO09293.1"/>
    </source>
</evidence>
<feature type="compositionally biased region" description="Basic residues" evidence="1">
    <location>
        <begin position="1"/>
        <end position="18"/>
    </location>
</feature>
<evidence type="ECO:0000256" key="1">
    <source>
        <dbReference type="SAM" id="MobiDB-lite"/>
    </source>
</evidence>
<accession>A0A915U0M1</accession>
<name>A0A915U0M1_9BACT</name>
<dbReference type="SUPFAM" id="SSF47598">
    <property type="entry name" value="Ribbon-helix-helix"/>
    <property type="match status" value="1"/>
</dbReference>
<feature type="region of interest" description="Disordered" evidence="1">
    <location>
        <begin position="1"/>
        <end position="29"/>
    </location>
</feature>
<protein>
    <submittedName>
        <fullName evidence="2">Uncharacterized protein</fullName>
    </submittedName>
</protein>
<dbReference type="EMBL" id="AP024233">
    <property type="protein sequence ID" value="BCO09293.1"/>
    <property type="molecule type" value="Genomic_DNA"/>
</dbReference>
<reference evidence="2" key="1">
    <citation type="submission" date="2020-12" db="EMBL/GenBank/DDBJ databases">
        <title>Desulfobium dissulfuricans gen. nov., sp. nov., a novel mesophilic, sulfate-reducing bacterium isolated from a deep-sea hydrothermal vent.</title>
        <authorList>
            <person name="Hashimoto Y."/>
            <person name="Tame A."/>
            <person name="Sawayama S."/>
            <person name="Miyazaki J."/>
            <person name="Takai K."/>
            <person name="Nakagawa S."/>
        </authorList>
    </citation>
    <scope>NUCLEOTIDE SEQUENCE</scope>
    <source>
        <strain evidence="2">GF1</strain>
    </source>
</reference>
<organism evidence="2 3">
    <name type="scientific">Desulfolithobacter dissulfuricans</name>
    <dbReference type="NCBI Taxonomy" id="2795293"/>
    <lineage>
        <taxon>Bacteria</taxon>
        <taxon>Pseudomonadati</taxon>
        <taxon>Thermodesulfobacteriota</taxon>
        <taxon>Desulfobulbia</taxon>
        <taxon>Desulfobulbales</taxon>
        <taxon>Desulfobulbaceae</taxon>
        <taxon>Desulfolithobacter</taxon>
    </lineage>
</organism>
<dbReference type="KEGG" id="ddu:GF1_16690"/>
<dbReference type="InterPro" id="IPR013321">
    <property type="entry name" value="Arc_rbn_hlx_hlx"/>
</dbReference>
<proteinExistence type="predicted"/>
<gene>
    <name evidence="2" type="ORF">GF1_16690</name>
</gene>
<keyword evidence="3" id="KW-1185">Reference proteome</keyword>
<dbReference type="Proteomes" id="UP001063350">
    <property type="component" value="Chromosome"/>
</dbReference>
<dbReference type="GO" id="GO:0006355">
    <property type="term" value="P:regulation of DNA-templated transcription"/>
    <property type="evidence" value="ECO:0007669"/>
    <property type="project" value="InterPro"/>
</dbReference>
<sequence length="104" mass="11746">MANKKKTTLRSAPAKKKKTDLDAFAAAAGKPRSETDTVYPWEEPQVRDDVMKNLPIRLPEPLYLKLKFIADNSPYSMNSFIIERIIPEIEKEIAELTGGGKRRG</sequence>
<dbReference type="AlphaFoldDB" id="A0A915U0M1"/>
<dbReference type="InterPro" id="IPR010985">
    <property type="entry name" value="Ribbon_hlx_hlx"/>
</dbReference>
<dbReference type="Gene3D" id="1.10.1220.10">
    <property type="entry name" value="Met repressor-like"/>
    <property type="match status" value="1"/>
</dbReference>